<protein>
    <submittedName>
        <fullName evidence="7">Choline dehydrogenase</fullName>
    </submittedName>
</protein>
<sequence length="529" mass="57337">MAWDAEFDFVVVGAGSAGCVLADRLTEDGRHRVLLIEAGPPDRSPFIHVPAGFLRLIDHPQLSWRYRMAADPELGGREIPLPQGRMLGGTGSMNGMLYVRTSPEEHRRWLAMGCTGWSHEEALACYARIEATLPDTAGPPLPVSEFMETHALSAAFLAACGEAGMRVQPSVNGPEREGAAPFQQNRHGRFRRGPAQTYLRRARRRPNLRVMTGALAQQLLFEGTRAVGVQVRHQGRVQQVRARREVIVACGAIRSPHLLQLSGIGPADLLRTLGVPVVADRPAVGENLRDHYSVRLTQRVRGIRTLNERTHGLAMLGELARYVVQGRGLLTLGASTCAAFARSDAAQPFPDLQLSFAPASFEPGTYRLEQAPGMTINVYQSLPESRGTVRARSRDAAQPPHIAARYLSHEADRAAVVAGLRLGRRLFGMPALQQWGIQETLPGPAVDDDAALLRYALDRGVSGYHLVGTCRMGGDEDSVVDPQLRVRGAQGLRVVDASVMPTCTSGNSNAPTLMVAERGAAMVLAAHRA</sequence>
<dbReference type="SUPFAM" id="SSF54373">
    <property type="entry name" value="FAD-linked reductases, C-terminal domain"/>
    <property type="match status" value="1"/>
</dbReference>
<name>A0A370FFU1_9BURK</name>
<dbReference type="Pfam" id="PF00732">
    <property type="entry name" value="GMC_oxred_N"/>
    <property type="match status" value="1"/>
</dbReference>
<reference evidence="7 8" key="1">
    <citation type="submission" date="2018-07" db="EMBL/GenBank/DDBJ databases">
        <title>Genomic Encyclopedia of Type Strains, Phase IV (KMG-IV): sequencing the most valuable type-strain genomes for metagenomic binning, comparative biology and taxonomic classification.</title>
        <authorList>
            <person name="Goeker M."/>
        </authorList>
    </citation>
    <scope>NUCLEOTIDE SEQUENCE [LARGE SCALE GENOMIC DNA]</scope>
    <source>
        <strain evidence="7 8">DSM 21352</strain>
    </source>
</reference>
<accession>A0A370FFU1</accession>
<dbReference type="SUPFAM" id="SSF51905">
    <property type="entry name" value="FAD/NAD(P)-binding domain"/>
    <property type="match status" value="1"/>
</dbReference>
<evidence type="ECO:0000256" key="2">
    <source>
        <dbReference type="ARBA" id="ARBA00010790"/>
    </source>
</evidence>
<dbReference type="PANTHER" id="PTHR11552:SF147">
    <property type="entry name" value="CHOLINE DEHYDROGENASE, MITOCHONDRIAL"/>
    <property type="match status" value="1"/>
</dbReference>
<dbReference type="Proteomes" id="UP000255265">
    <property type="component" value="Unassembled WGS sequence"/>
</dbReference>
<feature type="binding site" evidence="5">
    <location>
        <position position="90"/>
    </location>
    <ligand>
        <name>FAD</name>
        <dbReference type="ChEBI" id="CHEBI:57692"/>
    </ligand>
</feature>
<evidence type="ECO:0000256" key="4">
    <source>
        <dbReference type="ARBA" id="ARBA00022827"/>
    </source>
</evidence>
<evidence type="ECO:0000256" key="1">
    <source>
        <dbReference type="ARBA" id="ARBA00001974"/>
    </source>
</evidence>
<dbReference type="OrthoDB" id="9785276at2"/>
<dbReference type="InterPro" id="IPR000172">
    <property type="entry name" value="GMC_OxRdtase_N"/>
</dbReference>
<keyword evidence="8" id="KW-1185">Reference proteome</keyword>
<organism evidence="7 8">
    <name type="scientific">Pseudacidovorax intermedius</name>
    <dbReference type="NCBI Taxonomy" id="433924"/>
    <lineage>
        <taxon>Bacteria</taxon>
        <taxon>Pseudomonadati</taxon>
        <taxon>Pseudomonadota</taxon>
        <taxon>Betaproteobacteria</taxon>
        <taxon>Burkholderiales</taxon>
        <taxon>Comamonadaceae</taxon>
        <taxon>Pseudacidovorax</taxon>
    </lineage>
</organism>
<evidence type="ECO:0000256" key="5">
    <source>
        <dbReference type="PIRSR" id="PIRSR000137-2"/>
    </source>
</evidence>
<dbReference type="Pfam" id="PF05199">
    <property type="entry name" value="GMC_oxred_C"/>
    <property type="match status" value="1"/>
</dbReference>
<dbReference type="GO" id="GO:0016614">
    <property type="term" value="F:oxidoreductase activity, acting on CH-OH group of donors"/>
    <property type="evidence" value="ECO:0007669"/>
    <property type="project" value="InterPro"/>
</dbReference>
<dbReference type="PROSITE" id="PS00624">
    <property type="entry name" value="GMC_OXRED_2"/>
    <property type="match status" value="1"/>
</dbReference>
<dbReference type="GO" id="GO:0050660">
    <property type="term" value="F:flavin adenine dinucleotide binding"/>
    <property type="evidence" value="ECO:0007669"/>
    <property type="project" value="InterPro"/>
</dbReference>
<dbReference type="PANTHER" id="PTHR11552">
    <property type="entry name" value="GLUCOSE-METHANOL-CHOLINE GMC OXIDOREDUCTASE"/>
    <property type="match status" value="1"/>
</dbReference>
<feature type="domain" description="Glucose-methanol-choline oxidoreductase N-terminal" evidence="6">
    <location>
        <begin position="251"/>
        <end position="265"/>
    </location>
</feature>
<comment type="caution">
    <text evidence="7">The sequence shown here is derived from an EMBL/GenBank/DDBJ whole genome shotgun (WGS) entry which is preliminary data.</text>
</comment>
<keyword evidence="3" id="KW-0285">Flavoprotein</keyword>
<comment type="similarity">
    <text evidence="2">Belongs to the GMC oxidoreductase family.</text>
</comment>
<dbReference type="EMBL" id="QQAV01000005">
    <property type="protein sequence ID" value="RDI24183.1"/>
    <property type="molecule type" value="Genomic_DNA"/>
</dbReference>
<dbReference type="Gene3D" id="3.30.560.10">
    <property type="entry name" value="Glucose Oxidase, domain 3"/>
    <property type="match status" value="1"/>
</dbReference>
<dbReference type="AlphaFoldDB" id="A0A370FFU1"/>
<evidence type="ECO:0000256" key="3">
    <source>
        <dbReference type="ARBA" id="ARBA00022630"/>
    </source>
</evidence>
<dbReference type="Gene3D" id="3.50.50.60">
    <property type="entry name" value="FAD/NAD(P)-binding domain"/>
    <property type="match status" value="1"/>
</dbReference>
<dbReference type="InterPro" id="IPR012132">
    <property type="entry name" value="GMC_OxRdtase"/>
</dbReference>
<keyword evidence="4 5" id="KW-0274">FAD</keyword>
<evidence type="ECO:0000313" key="8">
    <source>
        <dbReference type="Proteomes" id="UP000255265"/>
    </source>
</evidence>
<comment type="cofactor">
    <cofactor evidence="1 5">
        <name>FAD</name>
        <dbReference type="ChEBI" id="CHEBI:57692"/>
    </cofactor>
</comment>
<dbReference type="RefSeq" id="WP_114803196.1">
    <property type="nucleotide sequence ID" value="NZ_QQAV01000005.1"/>
</dbReference>
<dbReference type="InterPro" id="IPR007867">
    <property type="entry name" value="GMC_OxRtase_C"/>
</dbReference>
<gene>
    <name evidence="7" type="ORF">DFR41_10598</name>
</gene>
<proteinExistence type="inferred from homology"/>
<evidence type="ECO:0000259" key="6">
    <source>
        <dbReference type="PROSITE" id="PS00624"/>
    </source>
</evidence>
<dbReference type="InterPro" id="IPR036188">
    <property type="entry name" value="FAD/NAD-bd_sf"/>
</dbReference>
<dbReference type="PIRSF" id="PIRSF000137">
    <property type="entry name" value="Alcohol_oxidase"/>
    <property type="match status" value="1"/>
</dbReference>
<evidence type="ECO:0000313" key="7">
    <source>
        <dbReference type="EMBL" id="RDI24183.1"/>
    </source>
</evidence>